<evidence type="ECO:0000256" key="1">
    <source>
        <dbReference type="ARBA" id="ARBA00022737"/>
    </source>
</evidence>
<dbReference type="Pfam" id="PF13432">
    <property type="entry name" value="TPR_16"/>
    <property type="match status" value="1"/>
</dbReference>
<dbReference type="InterPro" id="IPR051012">
    <property type="entry name" value="CellSynth/LPSAsmb/PSIAsmb"/>
</dbReference>
<dbReference type="PROSITE" id="PS50005">
    <property type="entry name" value="TPR"/>
    <property type="match status" value="2"/>
</dbReference>
<dbReference type="SMART" id="SM00028">
    <property type="entry name" value="TPR"/>
    <property type="match status" value="5"/>
</dbReference>
<dbReference type="AlphaFoldDB" id="A0A381QAS5"/>
<dbReference type="InterPro" id="IPR019734">
    <property type="entry name" value="TPR_rpt"/>
</dbReference>
<dbReference type="InterPro" id="IPR013105">
    <property type="entry name" value="TPR_2"/>
</dbReference>
<dbReference type="EMBL" id="UINC01001221">
    <property type="protein sequence ID" value="SUZ74753.1"/>
    <property type="molecule type" value="Genomic_DNA"/>
</dbReference>
<dbReference type="PANTHER" id="PTHR45586">
    <property type="entry name" value="TPR REPEAT-CONTAINING PROTEIN PA4667"/>
    <property type="match status" value="1"/>
</dbReference>
<keyword evidence="2" id="KW-0802">TPR repeat</keyword>
<evidence type="ECO:0000313" key="3">
    <source>
        <dbReference type="EMBL" id="SUZ74753.1"/>
    </source>
</evidence>
<dbReference type="Pfam" id="PF13174">
    <property type="entry name" value="TPR_6"/>
    <property type="match status" value="1"/>
</dbReference>
<dbReference type="InterPro" id="IPR011990">
    <property type="entry name" value="TPR-like_helical_dom_sf"/>
</dbReference>
<dbReference type="PROSITE" id="PS50293">
    <property type="entry name" value="TPR_REGION"/>
    <property type="match status" value="1"/>
</dbReference>
<dbReference type="SUPFAM" id="SSF48452">
    <property type="entry name" value="TPR-like"/>
    <property type="match status" value="1"/>
</dbReference>
<name>A0A381QAS5_9ZZZZ</name>
<organism evidence="3">
    <name type="scientific">marine metagenome</name>
    <dbReference type="NCBI Taxonomy" id="408172"/>
    <lineage>
        <taxon>unclassified sequences</taxon>
        <taxon>metagenomes</taxon>
        <taxon>ecological metagenomes</taxon>
    </lineage>
</organism>
<dbReference type="PANTHER" id="PTHR45586:SF1">
    <property type="entry name" value="LIPOPOLYSACCHARIDE ASSEMBLY PROTEIN B"/>
    <property type="match status" value="1"/>
</dbReference>
<accession>A0A381QAS5</accession>
<evidence type="ECO:0000256" key="2">
    <source>
        <dbReference type="ARBA" id="ARBA00022803"/>
    </source>
</evidence>
<gene>
    <name evidence="3" type="ORF">METZ01_LOCUS27607</name>
</gene>
<dbReference type="Gene3D" id="1.25.40.10">
    <property type="entry name" value="Tetratricopeptide repeat domain"/>
    <property type="match status" value="1"/>
</dbReference>
<protein>
    <submittedName>
        <fullName evidence="3">Uncharacterized protein</fullName>
    </submittedName>
</protein>
<reference evidence="3" key="1">
    <citation type="submission" date="2018-05" db="EMBL/GenBank/DDBJ databases">
        <authorList>
            <person name="Lanie J.A."/>
            <person name="Ng W.-L."/>
            <person name="Kazmierczak K.M."/>
            <person name="Andrzejewski T.M."/>
            <person name="Davidsen T.M."/>
            <person name="Wayne K.J."/>
            <person name="Tettelin H."/>
            <person name="Glass J.I."/>
            <person name="Rusch D."/>
            <person name="Podicherti R."/>
            <person name="Tsui H.-C.T."/>
            <person name="Winkler M.E."/>
        </authorList>
    </citation>
    <scope>NUCLEOTIDE SEQUENCE</scope>
</reference>
<dbReference type="Pfam" id="PF07719">
    <property type="entry name" value="TPR_2"/>
    <property type="match status" value="1"/>
</dbReference>
<proteinExistence type="predicted"/>
<sequence>MKNQFLRNLLPLLFIGLFFGGMLLPHVLQARQAVGFLSVDVRYPSKGLNWLELFIQEELSLQLQLADRFSVIAPDNMRRWNQRLRNAGMLASSSSDLQNSEIAQLKPNRLLQISLQKVLNQLSVTWDISSFGESKSTLKIQNTHSWVSPDKLIASLLRDLEGGDAFFSKLTHFPQGYSWEGIKRFYQLRLKQVPAPDTSAWKVHKDELELLLFSYPSLAASIRFYRAVLLIIESSVLLPAHVPALNSAETEILAAMKQHPGSSQHHTLLSLVHYLRREPLFAKQQANIANQINPGNGVSLILYGLTVGKTPQAGTAYVSRGLKLYPFVGDPSPDGRQPYHVLVKVLEPWLISAVSGKTPNFEQLMISGQEDYNARRWKEALQAFEDASALQPSLPEPHLFLAKLRLAQQDVESALLLLTKLRKRFPKHPDINLYLGYAHEKLKHHQKAETLYRHVLHLKPEHHKSLLRLGAVLIKLGKRREARSFLESLTRKYPMYTVGWWNLGIVYYQLGEMELAESAWEESLRIEPDNSQVRLRLEQLREEFSYASASQ</sequence>
<keyword evidence="1" id="KW-0677">Repeat</keyword>